<organism evidence="2 3">
    <name type="scientific">Trypanosoma rangeli</name>
    <dbReference type="NCBI Taxonomy" id="5698"/>
    <lineage>
        <taxon>Eukaryota</taxon>
        <taxon>Discoba</taxon>
        <taxon>Euglenozoa</taxon>
        <taxon>Kinetoplastea</taxon>
        <taxon>Metakinetoplastina</taxon>
        <taxon>Trypanosomatida</taxon>
        <taxon>Trypanosomatidae</taxon>
        <taxon>Trypanosoma</taxon>
        <taxon>Herpetosoma</taxon>
    </lineage>
</organism>
<dbReference type="RefSeq" id="XP_029236538.1">
    <property type="nucleotide sequence ID" value="XM_029383623.1"/>
</dbReference>
<dbReference type="GeneID" id="40330728"/>
<feature type="compositionally biased region" description="Polar residues" evidence="1">
    <location>
        <begin position="1"/>
        <end position="14"/>
    </location>
</feature>
<feature type="region of interest" description="Disordered" evidence="1">
    <location>
        <begin position="1"/>
        <end position="27"/>
    </location>
</feature>
<protein>
    <submittedName>
        <fullName evidence="2">Uncharacterized protein</fullName>
    </submittedName>
</protein>
<evidence type="ECO:0000313" key="3">
    <source>
        <dbReference type="Proteomes" id="UP000283634"/>
    </source>
</evidence>
<dbReference type="Proteomes" id="UP000283634">
    <property type="component" value="Unassembled WGS sequence"/>
</dbReference>
<name>A0A3R7K8Q1_TRYRA</name>
<feature type="compositionally biased region" description="Basic and acidic residues" evidence="1">
    <location>
        <begin position="17"/>
        <end position="27"/>
    </location>
</feature>
<keyword evidence="3" id="KW-1185">Reference proteome</keyword>
<evidence type="ECO:0000256" key="1">
    <source>
        <dbReference type="SAM" id="MobiDB-lite"/>
    </source>
</evidence>
<proteinExistence type="predicted"/>
<dbReference type="AlphaFoldDB" id="A0A3R7K8Q1"/>
<accession>A0A3R7K8Q1</accession>
<sequence>MPLQNASCLGSASLRSPHREATGKKDKEKTCTFVHCAQHLNYDGHSTARSHIRNANDMSSAGTFYDNWSLVANASSCRSSLWGPAVTAHLMMGGGNSLGGSAEKQHKQCLFLPNMLYFKNA</sequence>
<reference evidence="2 3" key="1">
    <citation type="journal article" date="2018" name="BMC Genomics">
        <title>Genomic comparison of Trypanosoma conorhini and Trypanosoma rangeli to Trypanosoma cruzi strains of high and low virulence.</title>
        <authorList>
            <person name="Bradwell K.R."/>
            <person name="Koparde V.N."/>
            <person name="Matveyev A.V."/>
            <person name="Serrano M.G."/>
            <person name="Alves J.M."/>
            <person name="Parikh H."/>
            <person name="Huang B."/>
            <person name="Lee V."/>
            <person name="Espinosa-Alvarez O."/>
            <person name="Ortiz P.A."/>
            <person name="Costa-Martins A.G."/>
            <person name="Teixeira M.M."/>
            <person name="Buck G.A."/>
        </authorList>
    </citation>
    <scope>NUCLEOTIDE SEQUENCE [LARGE SCALE GENOMIC DNA]</scope>
    <source>
        <strain evidence="2 3">AM80</strain>
    </source>
</reference>
<evidence type="ECO:0000313" key="2">
    <source>
        <dbReference type="EMBL" id="RNF01798.1"/>
    </source>
</evidence>
<comment type="caution">
    <text evidence="2">The sequence shown here is derived from an EMBL/GenBank/DDBJ whole genome shotgun (WGS) entry which is preliminary data.</text>
</comment>
<gene>
    <name evidence="2" type="ORF">TraAM80_06795</name>
</gene>
<dbReference type="EMBL" id="MKGL01000258">
    <property type="protein sequence ID" value="RNF01798.1"/>
    <property type="molecule type" value="Genomic_DNA"/>
</dbReference>